<proteinExistence type="predicted"/>
<gene>
    <name evidence="1" type="ORF">A3H05_02165</name>
</gene>
<dbReference type="AlphaFoldDB" id="A0A1F5XUX1"/>
<dbReference type="Pfam" id="PF13565">
    <property type="entry name" value="HTH_32"/>
    <property type="match status" value="1"/>
</dbReference>
<dbReference type="InterPro" id="IPR009057">
    <property type="entry name" value="Homeodomain-like_sf"/>
</dbReference>
<protein>
    <recommendedName>
        <fullName evidence="3">DNA-binding domain-containing protein</fullName>
    </recommendedName>
</protein>
<name>A0A1F5XUX1_9BACT</name>
<accession>A0A1F5XUX1</accession>
<sequence>MKTMPNSTKDEKFRWIRPILDREAAIKDMVKVSPFAERTLKYWLAAYRTCGIDGLENKSTRPKSHPRETPIRIKENVIDLRKKTKLSALKLHWKLEREYIHIHPRTIGKILKREGLTRKYRSRKEGFRWES</sequence>
<evidence type="ECO:0000313" key="2">
    <source>
        <dbReference type="Proteomes" id="UP000177334"/>
    </source>
</evidence>
<evidence type="ECO:0000313" key="1">
    <source>
        <dbReference type="EMBL" id="OGF91694.1"/>
    </source>
</evidence>
<comment type="caution">
    <text evidence="1">The sequence shown here is derived from an EMBL/GenBank/DDBJ whole genome shotgun (WGS) entry which is preliminary data.</text>
</comment>
<reference evidence="1 2" key="1">
    <citation type="journal article" date="2016" name="Nat. Commun.">
        <title>Thousands of microbial genomes shed light on interconnected biogeochemical processes in an aquifer system.</title>
        <authorList>
            <person name="Anantharaman K."/>
            <person name="Brown C.T."/>
            <person name="Hug L.A."/>
            <person name="Sharon I."/>
            <person name="Castelle C.J."/>
            <person name="Probst A.J."/>
            <person name="Thomas B.C."/>
            <person name="Singh A."/>
            <person name="Wilkins M.J."/>
            <person name="Karaoz U."/>
            <person name="Brodie E.L."/>
            <person name="Williams K.H."/>
            <person name="Hubbard S.S."/>
            <person name="Banfield J.F."/>
        </authorList>
    </citation>
    <scope>NUCLEOTIDE SEQUENCE [LARGE SCALE GENOMIC DNA]</scope>
</reference>
<dbReference type="EMBL" id="MFIP01000023">
    <property type="protein sequence ID" value="OGF91694.1"/>
    <property type="molecule type" value="Genomic_DNA"/>
</dbReference>
<organism evidence="1 2">
    <name type="scientific">Candidatus Giovannonibacteria bacterium RIFCSPLOWO2_12_FULL_43_26</name>
    <dbReference type="NCBI Taxonomy" id="1798363"/>
    <lineage>
        <taxon>Bacteria</taxon>
        <taxon>Candidatus Giovannoniibacteriota</taxon>
    </lineage>
</organism>
<evidence type="ECO:0008006" key="3">
    <source>
        <dbReference type="Google" id="ProtNLM"/>
    </source>
</evidence>
<dbReference type="Proteomes" id="UP000177334">
    <property type="component" value="Unassembled WGS sequence"/>
</dbReference>
<dbReference type="SUPFAM" id="SSF46689">
    <property type="entry name" value="Homeodomain-like"/>
    <property type="match status" value="1"/>
</dbReference>